<dbReference type="OrthoDB" id="9811016at2"/>
<comment type="function">
    <text evidence="2">Participates in chromosomal partition during cell division. May act via the formation of a condensin-like complex containing Smc and ScpB that pull DNA away from mid-cell into both cell halves.</text>
</comment>
<reference evidence="4" key="2">
    <citation type="journal article" date="2018" name="Environ. Microbiol.">
        <title>Bloom of a denitrifying methanotroph, 'Candidatus Methylomirabilis limnetica', in a deep stratified lake.</title>
        <authorList>
            <person name="Graf J.S."/>
            <person name="Mayr M.J."/>
            <person name="Marchant H.K."/>
            <person name="Tienken D."/>
            <person name="Hach P.F."/>
            <person name="Brand A."/>
            <person name="Schubert C.J."/>
            <person name="Kuypers M.M."/>
            <person name="Milucka J."/>
        </authorList>
    </citation>
    <scope>NUCLEOTIDE SEQUENCE [LARGE SCALE GENOMIC DNA]</scope>
    <source>
        <strain evidence="4">Zug</strain>
    </source>
</reference>
<evidence type="ECO:0000313" key="3">
    <source>
        <dbReference type="EMBL" id="PTL36821.1"/>
    </source>
</evidence>
<dbReference type="Gene3D" id="6.10.250.2410">
    <property type="match status" value="1"/>
</dbReference>
<protein>
    <recommendedName>
        <fullName evidence="1 2">Segregation and condensation protein A</fullName>
    </recommendedName>
</protein>
<keyword evidence="2" id="KW-0963">Cytoplasm</keyword>
<evidence type="ECO:0000256" key="1">
    <source>
        <dbReference type="ARBA" id="ARBA00044777"/>
    </source>
</evidence>
<dbReference type="GO" id="GO:0007059">
    <property type="term" value="P:chromosome segregation"/>
    <property type="evidence" value="ECO:0007669"/>
    <property type="project" value="UniProtKB-UniRule"/>
</dbReference>
<dbReference type="PANTHER" id="PTHR33969">
    <property type="entry name" value="SEGREGATION AND CONDENSATION PROTEIN A"/>
    <property type="match status" value="1"/>
</dbReference>
<keyword evidence="4" id="KW-1185">Reference proteome</keyword>
<dbReference type="AlphaFoldDB" id="A0A2T4U0E3"/>
<dbReference type="Proteomes" id="UP000241436">
    <property type="component" value="Unassembled WGS sequence"/>
</dbReference>
<dbReference type="PANTHER" id="PTHR33969:SF2">
    <property type="entry name" value="SEGREGATION AND CONDENSATION PROTEIN A"/>
    <property type="match status" value="1"/>
</dbReference>
<dbReference type="RefSeq" id="WP_107561283.1">
    <property type="nucleotide sequence ID" value="NZ_NVQC01000011.1"/>
</dbReference>
<evidence type="ECO:0000313" key="4">
    <source>
        <dbReference type="Proteomes" id="UP000241436"/>
    </source>
</evidence>
<dbReference type="GO" id="GO:0005737">
    <property type="term" value="C:cytoplasm"/>
    <property type="evidence" value="ECO:0007669"/>
    <property type="project" value="UniProtKB-SubCell"/>
</dbReference>
<name>A0A2T4U0E3_9BACT</name>
<evidence type="ECO:0000256" key="2">
    <source>
        <dbReference type="HAMAP-Rule" id="MF_01805"/>
    </source>
</evidence>
<keyword evidence="2" id="KW-0132">Cell division</keyword>
<gene>
    <name evidence="2" type="primary">scpA</name>
    <name evidence="3" type="ORF">CLG94_02270</name>
</gene>
<dbReference type="Pfam" id="PF02616">
    <property type="entry name" value="SMC_ScpA"/>
    <property type="match status" value="1"/>
</dbReference>
<organism evidence="3 4">
    <name type="scientific">Candidatus Methylomirabilis limnetica</name>
    <dbReference type="NCBI Taxonomy" id="2033718"/>
    <lineage>
        <taxon>Bacteria</taxon>
        <taxon>Candidatus Methylomirabilota</taxon>
        <taxon>Candidatus Methylomirabilia</taxon>
        <taxon>Candidatus Methylomirabilales</taxon>
        <taxon>Candidatus Methylomirabilaceae</taxon>
        <taxon>Candidatus Methylomirabilis</taxon>
    </lineage>
</organism>
<proteinExistence type="inferred from homology"/>
<dbReference type="HAMAP" id="MF_01805">
    <property type="entry name" value="ScpA"/>
    <property type="match status" value="1"/>
</dbReference>
<comment type="subunit">
    <text evidence="2">Component of a cohesin-like complex composed of ScpA, ScpB and the Smc homodimer, in which ScpA and ScpB bind to the head domain of Smc. The presence of the three proteins is required for the association of the complex with DNA.</text>
</comment>
<sequence length="245" mass="27080">MSYRVRLDMFEGPLDLLLYLIQVNEVDIYDIPIAKITQEYLGCLGGMEALDLEIAGEFLVLAATLIHIKSKMLLPVQESVAEGTSEDDPRQELVERLLEYKRFKDAAMKFEELEAGQALLYVRPDDPSIPIAEGPLEVSLPALLRAFMAIMQRAPEAMAGEITPDTINVGGRMVAVLDRLTLQSPVPFLALFEGVTTRALLIATFLGLLELLRRGLVRARQSDPGSEITIYRIVETAVEANGHLG</sequence>
<dbReference type="EMBL" id="NVQC01000011">
    <property type="protein sequence ID" value="PTL36821.1"/>
    <property type="molecule type" value="Genomic_DNA"/>
</dbReference>
<keyword evidence="2" id="KW-0131">Cell cycle</keyword>
<dbReference type="InterPro" id="IPR003768">
    <property type="entry name" value="ScpA"/>
</dbReference>
<comment type="subcellular location">
    <subcellularLocation>
        <location evidence="2">Cytoplasm</location>
    </subcellularLocation>
    <text evidence="2">Associated with two foci at the outer edges of the nucleoid region in young cells, and at four foci within both cell halves in older cells.</text>
</comment>
<dbReference type="GO" id="GO:0051301">
    <property type="term" value="P:cell division"/>
    <property type="evidence" value="ECO:0007669"/>
    <property type="project" value="UniProtKB-KW"/>
</dbReference>
<reference evidence="3 4" key="1">
    <citation type="submission" date="2017-09" db="EMBL/GenBank/DDBJ databases">
        <title>Bloom of a denitrifying methanotroph, Candidatus Methylomirabilis limnetica, in a deep stratified lake.</title>
        <authorList>
            <person name="Graf J.S."/>
            <person name="Marchant H.K."/>
            <person name="Tienken D."/>
            <person name="Hach P.F."/>
            <person name="Brand A."/>
            <person name="Schubert C.J."/>
            <person name="Kuypers M.M."/>
            <person name="Milucka J."/>
        </authorList>
    </citation>
    <scope>NUCLEOTIDE SEQUENCE [LARGE SCALE GENOMIC DNA]</scope>
    <source>
        <strain evidence="3 4">Zug</strain>
    </source>
</reference>
<keyword evidence="2" id="KW-0159">Chromosome partition</keyword>
<dbReference type="GO" id="GO:0006260">
    <property type="term" value="P:DNA replication"/>
    <property type="evidence" value="ECO:0007669"/>
    <property type="project" value="UniProtKB-UniRule"/>
</dbReference>
<comment type="caution">
    <text evidence="3">The sequence shown here is derived from an EMBL/GenBank/DDBJ whole genome shotgun (WGS) entry which is preliminary data.</text>
</comment>
<comment type="similarity">
    <text evidence="2">Belongs to the ScpA family.</text>
</comment>
<accession>A0A2T4U0E3</accession>